<evidence type="ECO:0000313" key="3">
    <source>
        <dbReference type="EMBL" id="OFI33208.1"/>
    </source>
</evidence>
<accession>A0A1E8FC69</accession>
<keyword evidence="2" id="KW-0812">Transmembrane</keyword>
<reference evidence="3 4" key="1">
    <citation type="submission" date="2016-09" db="EMBL/GenBank/DDBJ databases">
        <title>Alteromonas lipolytica, a new species isolated from sea water.</title>
        <authorList>
            <person name="Wu Y.-H."/>
            <person name="Cheng H."/>
            <person name="Xu X.-W."/>
        </authorList>
    </citation>
    <scope>NUCLEOTIDE SEQUENCE [LARGE SCALE GENOMIC DNA]</scope>
    <source>
        <strain evidence="3 4">JW12</strain>
    </source>
</reference>
<keyword evidence="2" id="KW-1133">Transmembrane helix</keyword>
<proteinExistence type="predicted"/>
<dbReference type="RefSeq" id="WP_070177584.1">
    <property type="nucleotide sequence ID" value="NZ_BMJR01000002.1"/>
</dbReference>
<dbReference type="Proteomes" id="UP000176037">
    <property type="component" value="Unassembled WGS sequence"/>
</dbReference>
<feature type="region of interest" description="Disordered" evidence="1">
    <location>
        <begin position="74"/>
        <end position="97"/>
    </location>
</feature>
<evidence type="ECO:0000256" key="1">
    <source>
        <dbReference type="SAM" id="MobiDB-lite"/>
    </source>
</evidence>
<dbReference type="AlphaFoldDB" id="A0A1E8FC69"/>
<keyword evidence="2" id="KW-0472">Membrane</keyword>
<feature type="compositionally biased region" description="Polar residues" evidence="1">
    <location>
        <begin position="74"/>
        <end position="84"/>
    </location>
</feature>
<dbReference type="STRING" id="1856405.BFC17_02805"/>
<organism evidence="3 4">
    <name type="scientific">Alteromonas lipolytica</name>
    <dbReference type="NCBI Taxonomy" id="1856405"/>
    <lineage>
        <taxon>Bacteria</taxon>
        <taxon>Pseudomonadati</taxon>
        <taxon>Pseudomonadota</taxon>
        <taxon>Gammaproteobacteria</taxon>
        <taxon>Alteromonadales</taxon>
        <taxon>Alteromonadaceae</taxon>
        <taxon>Alteromonas/Salinimonas group</taxon>
        <taxon>Alteromonas</taxon>
    </lineage>
</organism>
<evidence type="ECO:0000313" key="4">
    <source>
        <dbReference type="Proteomes" id="UP000176037"/>
    </source>
</evidence>
<comment type="caution">
    <text evidence="3">The sequence shown here is derived from an EMBL/GenBank/DDBJ whole genome shotgun (WGS) entry which is preliminary data.</text>
</comment>
<sequence length="248" mass="27131">MEKLDFACAGPTRFTPAQPARKQAGGLLWLIAGSVVIHLMVLAFLSFSSPVEQPHRDKPINAVLYVPAPRIIQSRGSDSLSEPSPQKDQAAMAETAAKEQAEITVTSDNTLADPATVTEQKFTESVPTLPPVTEGQILTQAENSPAQASGRISSAISKAISGRQLQQHNEMATQAARERRQQLISPDLKIGEYTAPKKEVGEHQINCDKGLNSTFAFIARGFGGKITCTRRNEFQQFIDKRQYKQNDQ</sequence>
<gene>
    <name evidence="3" type="ORF">BFC17_02805</name>
</gene>
<keyword evidence="4" id="KW-1185">Reference proteome</keyword>
<dbReference type="OrthoDB" id="6388871at2"/>
<evidence type="ECO:0000256" key="2">
    <source>
        <dbReference type="SAM" id="Phobius"/>
    </source>
</evidence>
<dbReference type="EMBL" id="MJIC01000015">
    <property type="protein sequence ID" value="OFI33208.1"/>
    <property type="molecule type" value="Genomic_DNA"/>
</dbReference>
<feature type="compositionally biased region" description="Low complexity" evidence="1">
    <location>
        <begin position="86"/>
        <end position="95"/>
    </location>
</feature>
<name>A0A1E8FC69_9ALTE</name>
<feature type="transmembrane region" description="Helical" evidence="2">
    <location>
        <begin position="27"/>
        <end position="47"/>
    </location>
</feature>
<protein>
    <submittedName>
        <fullName evidence="3">Uncharacterized protein</fullName>
    </submittedName>
</protein>